<gene>
    <name evidence="1" type="ORF">PYW08_001285</name>
</gene>
<dbReference type="Proteomes" id="UP001231649">
    <property type="component" value="Chromosome 10"/>
</dbReference>
<name>A0ACC2R145_9NEOP</name>
<evidence type="ECO:0000313" key="2">
    <source>
        <dbReference type="Proteomes" id="UP001231649"/>
    </source>
</evidence>
<proteinExistence type="predicted"/>
<sequence>MKIKLPRDRFPSTSSTEDNESGTDWDAEGRHPAMTHPRHTLPPQRMDSTDWNTDTRHLAMTHQRHPPPPPQAVIVGSVRKRRGNLPKHSVKILKRWLYDHRYNAYPSDAEKLALSQEANLTVLQVCNWFINARRRILPEMIRREGHDPLHYTISRRGRKQPGALSGVGPMVGLGGASTSGLGVAAGDGVNVAAWDGIVVEYPQNGPDGRAHDYGDGLLVYRSDGDELGDGEEGYSSTISEEEVKYDPSVWQSVIRYGPEDHDLHPAARDRASAAKDMVEQVNEPQDTSSEQFCSRAARAIVERCTGSVVTVTTTEGMAGQEPVSSSEDGWQALAHPQLAHLPQLPHPLRARRMQVVPRSRRSEVEQDKFKCLYLLVETAVAVRQREKEQEEAMLPAILLSAGRRPLLDRGLPQALLHKLVHQIPAILNRSSVQLVGGFPIHGSPEYGP</sequence>
<keyword evidence="2" id="KW-1185">Reference proteome</keyword>
<protein>
    <submittedName>
        <fullName evidence="1">Uncharacterized protein</fullName>
    </submittedName>
</protein>
<comment type="caution">
    <text evidence="1">The sequence shown here is derived from an EMBL/GenBank/DDBJ whole genome shotgun (WGS) entry which is preliminary data.</text>
</comment>
<dbReference type="EMBL" id="CM056786">
    <property type="protein sequence ID" value="KAJ8729704.1"/>
    <property type="molecule type" value="Genomic_DNA"/>
</dbReference>
<organism evidence="1 2">
    <name type="scientific">Mythimna loreyi</name>
    <dbReference type="NCBI Taxonomy" id="667449"/>
    <lineage>
        <taxon>Eukaryota</taxon>
        <taxon>Metazoa</taxon>
        <taxon>Ecdysozoa</taxon>
        <taxon>Arthropoda</taxon>
        <taxon>Hexapoda</taxon>
        <taxon>Insecta</taxon>
        <taxon>Pterygota</taxon>
        <taxon>Neoptera</taxon>
        <taxon>Endopterygota</taxon>
        <taxon>Lepidoptera</taxon>
        <taxon>Glossata</taxon>
        <taxon>Ditrysia</taxon>
        <taxon>Noctuoidea</taxon>
        <taxon>Noctuidae</taxon>
        <taxon>Noctuinae</taxon>
        <taxon>Hadenini</taxon>
        <taxon>Mythimna</taxon>
    </lineage>
</organism>
<reference evidence="1" key="1">
    <citation type="submission" date="2023-03" db="EMBL/GenBank/DDBJ databases">
        <title>Chromosome-level genomes of two armyworms, Mythimna separata and Mythimna loreyi, provide insights into the biosynthesis and reception of sex pheromones.</title>
        <authorList>
            <person name="Zhao H."/>
        </authorList>
    </citation>
    <scope>NUCLEOTIDE SEQUENCE</scope>
    <source>
        <strain evidence="1">BeijingLab</strain>
    </source>
</reference>
<accession>A0ACC2R145</accession>
<evidence type="ECO:0000313" key="1">
    <source>
        <dbReference type="EMBL" id="KAJ8729704.1"/>
    </source>
</evidence>